<protein>
    <submittedName>
        <fullName evidence="8">Retinol dehydrogenase 11</fullName>
    </submittedName>
</protein>
<dbReference type="Gene3D" id="3.40.50.720">
    <property type="entry name" value="NAD(P)-binding Rossmann-like Domain"/>
    <property type="match status" value="1"/>
</dbReference>
<dbReference type="GeneID" id="105843989"/>
<feature type="chain" id="PRO_5046489926" evidence="5">
    <location>
        <begin position="26"/>
        <end position="404"/>
    </location>
</feature>
<keyword evidence="4" id="KW-0472">Membrane</keyword>
<gene>
    <name evidence="8" type="primary">LOC105843989</name>
</gene>
<name>A0ABM4CVI6_HYDVU</name>
<keyword evidence="7" id="KW-1185">Reference proteome</keyword>
<reference evidence="8" key="1">
    <citation type="submission" date="2025-08" db="UniProtKB">
        <authorList>
            <consortium name="RefSeq"/>
        </authorList>
    </citation>
    <scope>IDENTIFICATION</scope>
</reference>
<dbReference type="CDD" id="cd05327">
    <property type="entry name" value="retinol-DH_like_SDR_c_like"/>
    <property type="match status" value="1"/>
</dbReference>
<dbReference type="InterPro" id="IPR002347">
    <property type="entry name" value="SDR_fam"/>
</dbReference>
<feature type="disulfide bond" evidence="2">
    <location>
        <begin position="46"/>
        <end position="59"/>
    </location>
</feature>
<dbReference type="SUPFAM" id="SSF51735">
    <property type="entry name" value="NAD(P)-binding Rossmann-fold domains"/>
    <property type="match status" value="1"/>
</dbReference>
<evidence type="ECO:0000256" key="1">
    <source>
        <dbReference type="ARBA" id="ARBA00023002"/>
    </source>
</evidence>
<evidence type="ECO:0000256" key="5">
    <source>
        <dbReference type="SAM" id="SignalP"/>
    </source>
</evidence>
<keyword evidence="1" id="KW-0560">Oxidoreductase</keyword>
<dbReference type="Pfam" id="PF00106">
    <property type="entry name" value="adh_short"/>
    <property type="match status" value="1"/>
</dbReference>
<keyword evidence="5" id="KW-0732">Signal</keyword>
<dbReference type="PROSITE" id="PS00061">
    <property type="entry name" value="ADH_SHORT"/>
    <property type="match status" value="1"/>
</dbReference>
<feature type="signal peptide" evidence="5">
    <location>
        <begin position="1"/>
        <end position="25"/>
    </location>
</feature>
<evidence type="ECO:0000313" key="7">
    <source>
        <dbReference type="Proteomes" id="UP001652625"/>
    </source>
</evidence>
<dbReference type="InterPro" id="IPR020904">
    <property type="entry name" value="Sc_DH/Rdtase_CS"/>
</dbReference>
<feature type="domain" description="ShKT" evidence="6">
    <location>
        <begin position="30"/>
        <end position="62"/>
    </location>
</feature>
<organism evidence="7 8">
    <name type="scientific">Hydra vulgaris</name>
    <name type="common">Hydra</name>
    <name type="synonym">Hydra attenuata</name>
    <dbReference type="NCBI Taxonomy" id="6087"/>
    <lineage>
        <taxon>Eukaryota</taxon>
        <taxon>Metazoa</taxon>
        <taxon>Cnidaria</taxon>
        <taxon>Hydrozoa</taxon>
        <taxon>Hydroidolina</taxon>
        <taxon>Anthoathecata</taxon>
        <taxon>Aplanulata</taxon>
        <taxon>Hydridae</taxon>
        <taxon>Hydra</taxon>
    </lineage>
</organism>
<comment type="similarity">
    <text evidence="3">Belongs to the short-chain dehydrogenases/reductases (SDR) family.</text>
</comment>
<feature type="disulfide bond" evidence="2">
    <location>
        <begin position="37"/>
        <end position="55"/>
    </location>
</feature>
<dbReference type="PROSITE" id="PS51670">
    <property type="entry name" value="SHKT"/>
    <property type="match status" value="1"/>
</dbReference>
<dbReference type="InterPro" id="IPR003582">
    <property type="entry name" value="ShKT_dom"/>
</dbReference>
<keyword evidence="4" id="KW-1133">Transmembrane helix</keyword>
<comment type="caution">
    <text evidence="2">Lacks conserved residue(s) required for the propagation of feature annotation.</text>
</comment>
<dbReference type="RefSeq" id="XP_065665948.1">
    <property type="nucleotide sequence ID" value="XM_065809876.1"/>
</dbReference>
<evidence type="ECO:0000313" key="8">
    <source>
        <dbReference type="RefSeq" id="XP_065665948.1"/>
    </source>
</evidence>
<dbReference type="PRINTS" id="PR00081">
    <property type="entry name" value="GDHRDH"/>
</dbReference>
<dbReference type="PANTHER" id="PTHR43157">
    <property type="entry name" value="PHOSPHATIDYLINOSITOL-GLYCAN BIOSYNTHESIS CLASS F PROTEIN-RELATED"/>
    <property type="match status" value="1"/>
</dbReference>
<evidence type="ECO:0000256" key="4">
    <source>
        <dbReference type="SAM" id="Phobius"/>
    </source>
</evidence>
<dbReference type="PRINTS" id="PR00080">
    <property type="entry name" value="SDRFAMILY"/>
</dbReference>
<proteinExistence type="inferred from homology"/>
<evidence type="ECO:0000256" key="3">
    <source>
        <dbReference type="RuleBase" id="RU000363"/>
    </source>
</evidence>
<keyword evidence="4" id="KW-0812">Transmembrane</keyword>
<evidence type="ECO:0000256" key="2">
    <source>
        <dbReference type="PROSITE-ProRule" id="PRU01005"/>
    </source>
</evidence>
<feature type="transmembrane region" description="Helical" evidence="4">
    <location>
        <begin position="83"/>
        <end position="103"/>
    </location>
</feature>
<dbReference type="Proteomes" id="UP001652625">
    <property type="component" value="Chromosome 11"/>
</dbReference>
<accession>A0ABM4CVI6</accession>
<dbReference type="InterPro" id="IPR036291">
    <property type="entry name" value="NAD(P)-bd_dom_sf"/>
</dbReference>
<dbReference type="PANTHER" id="PTHR43157:SF31">
    <property type="entry name" value="PHOSPHATIDYLINOSITOL-GLYCAN BIOSYNTHESIS CLASS F PROTEIN"/>
    <property type="match status" value="1"/>
</dbReference>
<evidence type="ECO:0000259" key="6">
    <source>
        <dbReference type="PROSITE" id="PS51670"/>
    </source>
</evidence>
<sequence>MGDFFRKVLCTAFLAMFVQVTFVIAKKPRCFDQDRRCQEWLEKGDCGKSEVKKLCRKSCKRCAPNNDDFLYEVITRGIEDTHTVLYCMSLLLVLGILIAFIKLNRTCVVCKSKGNLKGKVVVITGATNGIGYETAFRLASKGAKIIIGCSNLKKGLKIAKQLRDYTGQQYIEARKLDLASLASVREFSKDICEDFPCIDILVNNAAIVSGNKRQETIDKNETTWQINYLSHFLLTKILLQKIRLSAQGRIINVVCDSYKRANFILTDLQSNNKFSPITAYNNTKLALLLFTQELAAYLNEKVVTVNAVNPGKVSTSLRRNIFPYNWRILRILSELYAYVFWKTPSEAVETILYGCLEKNLEGVSGKLLEECTEAVVPEYDKTIVKKLWDESERLITPEKIANFL</sequence>
<keyword evidence="2" id="KW-1015">Disulfide bond</keyword>